<dbReference type="Proteomes" id="UP001437256">
    <property type="component" value="Unassembled WGS sequence"/>
</dbReference>
<reference evidence="1 2" key="1">
    <citation type="submission" date="2024-05" db="EMBL/GenBank/DDBJ databases">
        <title>A draft genome resource for the thread blight pathogen Marasmius tenuissimus strain MS-2.</title>
        <authorList>
            <person name="Yulfo-Soto G.E."/>
            <person name="Baruah I.K."/>
            <person name="Amoako-Attah I."/>
            <person name="Bukari Y."/>
            <person name="Meinhardt L.W."/>
            <person name="Bailey B.A."/>
            <person name="Cohen S.P."/>
        </authorList>
    </citation>
    <scope>NUCLEOTIDE SEQUENCE [LARGE SCALE GENOMIC DNA]</scope>
    <source>
        <strain evidence="1 2">MS-2</strain>
    </source>
</reference>
<gene>
    <name evidence="1" type="ORF">AAF712_015437</name>
</gene>
<proteinExistence type="predicted"/>
<accession>A0ABR2ZAH8</accession>
<organism evidence="1 2">
    <name type="scientific">Marasmius tenuissimus</name>
    <dbReference type="NCBI Taxonomy" id="585030"/>
    <lineage>
        <taxon>Eukaryota</taxon>
        <taxon>Fungi</taxon>
        <taxon>Dikarya</taxon>
        <taxon>Basidiomycota</taxon>
        <taxon>Agaricomycotina</taxon>
        <taxon>Agaricomycetes</taxon>
        <taxon>Agaricomycetidae</taxon>
        <taxon>Agaricales</taxon>
        <taxon>Marasmiineae</taxon>
        <taxon>Marasmiaceae</taxon>
        <taxon>Marasmius</taxon>
    </lineage>
</organism>
<evidence type="ECO:0000313" key="1">
    <source>
        <dbReference type="EMBL" id="KAL0057901.1"/>
    </source>
</evidence>
<comment type="caution">
    <text evidence="1">The sequence shown here is derived from an EMBL/GenBank/DDBJ whole genome shotgun (WGS) entry which is preliminary data.</text>
</comment>
<protein>
    <submittedName>
        <fullName evidence="1">Uncharacterized protein</fullName>
    </submittedName>
</protein>
<dbReference type="EMBL" id="JBBXMP010000412">
    <property type="protein sequence ID" value="KAL0057901.1"/>
    <property type="molecule type" value="Genomic_DNA"/>
</dbReference>
<name>A0ABR2ZAH8_9AGAR</name>
<sequence length="238" mass="27081">MNTPQVLEAIKRSQFYLDHHAPQRERYEQWIAEREVDKAFSDQLEVWKSERLTGAGGPYIEVNSCGQTFKIHSRLVALLQGEDAPQHALLQNCDFEPSVIEAVIELAYHVHDPFPLVHNILLPATVPPFPSEALKEKLQLVELAASWKFAPVMALLSFAMDVEGVINVFQHAYIRQEAQSNNWSILQAICDQKERTDPQYAYAVYSIVLEMANTIDDEDDRRFALSMVSHLHGTFGSM</sequence>
<evidence type="ECO:0000313" key="2">
    <source>
        <dbReference type="Proteomes" id="UP001437256"/>
    </source>
</evidence>
<keyword evidence="2" id="KW-1185">Reference proteome</keyword>